<name>A0A9E7MTN5_9CAUD</name>
<protein>
    <submittedName>
        <fullName evidence="2">Uncharacterized protein</fullName>
    </submittedName>
</protein>
<keyword evidence="1" id="KW-1133">Transmembrane helix</keyword>
<organism evidence="2 3">
    <name type="scientific">Brevundimonas phage vB_BpoS-Kikimora</name>
    <dbReference type="NCBI Taxonomy" id="2948601"/>
    <lineage>
        <taxon>Viruses</taxon>
        <taxon>Duplodnaviria</taxon>
        <taxon>Heunggongvirae</taxon>
        <taxon>Uroviricota</taxon>
        <taxon>Caudoviricetes</taxon>
        <taxon>Jeanschmidtviridae</taxon>
        <taxon>Kikimoravirus</taxon>
        <taxon>Kikimoravirus kikimora</taxon>
    </lineage>
</organism>
<dbReference type="EMBL" id="ON529857">
    <property type="protein sequence ID" value="USN15562.1"/>
    <property type="molecule type" value="Genomic_DNA"/>
</dbReference>
<keyword evidence="3" id="KW-1185">Reference proteome</keyword>
<reference evidence="2 3" key="1">
    <citation type="submission" date="2022-05" db="EMBL/GenBank/DDBJ databases">
        <authorList>
            <person name="Friedrich I."/>
            <person name="Poehlein A."/>
            <person name="Schneider D."/>
            <person name="Hertel R."/>
            <person name="Daniel R."/>
        </authorList>
    </citation>
    <scope>NUCLEOTIDE SEQUENCE [LARGE SCALE GENOMIC DNA]</scope>
</reference>
<evidence type="ECO:0000256" key="1">
    <source>
        <dbReference type="SAM" id="Phobius"/>
    </source>
</evidence>
<feature type="transmembrane region" description="Helical" evidence="1">
    <location>
        <begin position="25"/>
        <end position="47"/>
    </location>
</feature>
<proteinExistence type="predicted"/>
<keyword evidence="1" id="KW-0812">Transmembrane</keyword>
<accession>A0A9E7MTN5</accession>
<sequence length="51" mass="5703">MINDTNFDWLDEGGNRLFAWCVRHWLSTLSILIGTPILAAGLIGFILGRTL</sequence>
<keyword evidence="1" id="KW-0472">Membrane</keyword>
<gene>
    <name evidence="2" type="ORF">KIKIMORA_04440</name>
</gene>
<dbReference type="Proteomes" id="UP001056576">
    <property type="component" value="Segment"/>
</dbReference>
<evidence type="ECO:0000313" key="3">
    <source>
        <dbReference type="Proteomes" id="UP001056576"/>
    </source>
</evidence>
<evidence type="ECO:0000313" key="2">
    <source>
        <dbReference type="EMBL" id="USN15562.1"/>
    </source>
</evidence>